<evidence type="ECO:0000256" key="5">
    <source>
        <dbReference type="ARBA" id="ARBA00023136"/>
    </source>
</evidence>
<reference evidence="8 9" key="1">
    <citation type="submission" date="2020-08" db="EMBL/GenBank/DDBJ databases">
        <title>Croceimicrobium hydrocarbonivorans gen. nov., sp. nov., a novel marine bacterium isolated from a bacterial consortium that degrades polyethylene terephthalate.</title>
        <authorList>
            <person name="Liu R."/>
        </authorList>
    </citation>
    <scope>NUCLEOTIDE SEQUENCE [LARGE SCALE GENOMIC DNA]</scope>
    <source>
        <strain evidence="8 9">A20-9</strain>
    </source>
</reference>
<evidence type="ECO:0000259" key="7">
    <source>
        <dbReference type="Pfam" id="PF01545"/>
    </source>
</evidence>
<evidence type="ECO:0000256" key="6">
    <source>
        <dbReference type="SAM" id="Phobius"/>
    </source>
</evidence>
<protein>
    <submittedName>
        <fullName evidence="8">Cation transporter</fullName>
    </submittedName>
</protein>
<evidence type="ECO:0000256" key="4">
    <source>
        <dbReference type="ARBA" id="ARBA00022989"/>
    </source>
</evidence>
<feature type="transmembrane region" description="Helical" evidence="6">
    <location>
        <begin position="241"/>
        <end position="259"/>
    </location>
</feature>
<name>A0A7H0VEQ4_9FLAO</name>
<feature type="transmembrane region" description="Helical" evidence="6">
    <location>
        <begin position="175"/>
        <end position="197"/>
    </location>
</feature>
<keyword evidence="3" id="KW-0406">Ion transport</keyword>
<evidence type="ECO:0000256" key="2">
    <source>
        <dbReference type="ARBA" id="ARBA00022692"/>
    </source>
</evidence>
<evidence type="ECO:0000256" key="3">
    <source>
        <dbReference type="ARBA" id="ARBA00022906"/>
    </source>
</evidence>
<dbReference type="Proteomes" id="UP000516305">
    <property type="component" value="Chromosome"/>
</dbReference>
<dbReference type="GO" id="GO:0005886">
    <property type="term" value="C:plasma membrane"/>
    <property type="evidence" value="ECO:0007669"/>
    <property type="project" value="TreeGrafter"/>
</dbReference>
<feature type="transmembrane region" description="Helical" evidence="6">
    <location>
        <begin position="120"/>
        <end position="138"/>
    </location>
</feature>
<keyword evidence="4 6" id="KW-1133">Transmembrane helix</keyword>
<dbReference type="RefSeq" id="WP_014022292.1">
    <property type="nucleotide sequence ID" value="NZ_CP060139.1"/>
</dbReference>
<keyword evidence="9" id="KW-1185">Reference proteome</keyword>
<dbReference type="AlphaFoldDB" id="A0A7H0VEQ4"/>
<dbReference type="InterPro" id="IPR050681">
    <property type="entry name" value="CDF/SLC30A"/>
</dbReference>
<dbReference type="KEGG" id="chyd:H4K34_17810"/>
<evidence type="ECO:0000313" key="9">
    <source>
        <dbReference type="Proteomes" id="UP000516305"/>
    </source>
</evidence>
<feature type="transmembrane region" description="Helical" evidence="6">
    <location>
        <begin position="150"/>
        <end position="169"/>
    </location>
</feature>
<keyword evidence="2 6" id="KW-0812">Transmembrane</keyword>
<keyword evidence="3" id="KW-0813">Transport</keyword>
<accession>A0A7H0VEQ4</accession>
<dbReference type="PANTHER" id="PTHR11562">
    <property type="entry name" value="CATION EFFLUX PROTEIN/ ZINC TRANSPORTER"/>
    <property type="match status" value="1"/>
</dbReference>
<keyword evidence="5 6" id="KW-0472">Membrane</keyword>
<dbReference type="Gene3D" id="1.20.1510.10">
    <property type="entry name" value="Cation efflux protein transmembrane domain"/>
    <property type="match status" value="1"/>
</dbReference>
<keyword evidence="3" id="KW-0862">Zinc</keyword>
<dbReference type="GO" id="GO:0046872">
    <property type="term" value="F:metal ion binding"/>
    <property type="evidence" value="ECO:0007669"/>
    <property type="project" value="InterPro"/>
</dbReference>
<comment type="subcellular location">
    <subcellularLocation>
        <location evidence="1">Membrane</location>
        <topology evidence="1">Multi-pass membrane protein</topology>
    </subcellularLocation>
</comment>
<keyword evidence="3" id="KW-0864">Zinc transport</keyword>
<dbReference type="SUPFAM" id="SSF55008">
    <property type="entry name" value="HMA, heavy metal-associated domain"/>
    <property type="match status" value="1"/>
</dbReference>
<feature type="transmembrane region" description="Helical" evidence="6">
    <location>
        <begin position="86"/>
        <end position="108"/>
    </location>
</feature>
<dbReference type="PANTHER" id="PTHR11562:SF17">
    <property type="entry name" value="RE54080P-RELATED"/>
    <property type="match status" value="1"/>
</dbReference>
<evidence type="ECO:0000256" key="1">
    <source>
        <dbReference type="ARBA" id="ARBA00004141"/>
    </source>
</evidence>
<dbReference type="InterPro" id="IPR036163">
    <property type="entry name" value="HMA_dom_sf"/>
</dbReference>
<evidence type="ECO:0000313" key="8">
    <source>
        <dbReference type="EMBL" id="QNR24202.1"/>
    </source>
</evidence>
<dbReference type="EMBL" id="CP060139">
    <property type="protein sequence ID" value="QNR24202.1"/>
    <property type="molecule type" value="Genomic_DNA"/>
</dbReference>
<proteinExistence type="predicted"/>
<dbReference type="SUPFAM" id="SSF161111">
    <property type="entry name" value="Cation efflux protein transmembrane domain-like"/>
    <property type="match status" value="1"/>
</dbReference>
<organism evidence="8 9">
    <name type="scientific">Croceimicrobium hydrocarbonivorans</name>
    <dbReference type="NCBI Taxonomy" id="2761580"/>
    <lineage>
        <taxon>Bacteria</taxon>
        <taxon>Pseudomonadati</taxon>
        <taxon>Bacteroidota</taxon>
        <taxon>Flavobacteriia</taxon>
        <taxon>Flavobacteriales</taxon>
        <taxon>Owenweeksiaceae</taxon>
        <taxon>Croceimicrobium</taxon>
    </lineage>
</organism>
<dbReference type="InterPro" id="IPR058533">
    <property type="entry name" value="Cation_efflux_TM"/>
</dbReference>
<dbReference type="InterPro" id="IPR027469">
    <property type="entry name" value="Cation_efflux_TMD_sf"/>
</dbReference>
<gene>
    <name evidence="8" type="ORF">H4K34_17810</name>
</gene>
<dbReference type="Pfam" id="PF01545">
    <property type="entry name" value="Cation_efflux"/>
    <property type="match status" value="1"/>
</dbReference>
<dbReference type="GO" id="GO:0005385">
    <property type="term" value="F:zinc ion transmembrane transporter activity"/>
    <property type="evidence" value="ECO:0007669"/>
    <property type="project" value="TreeGrafter"/>
</dbReference>
<sequence>MKKTIFKISRMDCSSEEQLIRMKLESFSNIKHLEFDIPSRQLGIYHIGDIDQIHQAISELNLNDKLENTEDADLPSVVDESHQRKILWWVLGINFGFFVVEMTTGWISRSMGLVADSLDMLADSIVYGLSLFAVGAAISRKKKVAKISGYFQMGLALLGFSEVLRRFFSESETPLFQWMIIISVLALIGNLVSLWLINKAKSDEAHMQASAIFTSNDIIVNGGVILAGILVYFLKSKWPDLVVGGVVFSFVMRGAFRILKLAK</sequence>
<feature type="transmembrane region" description="Helical" evidence="6">
    <location>
        <begin position="218"/>
        <end position="235"/>
    </location>
</feature>
<feature type="domain" description="Cation efflux protein transmembrane" evidence="7">
    <location>
        <begin position="89"/>
        <end position="260"/>
    </location>
</feature>